<keyword evidence="6 8" id="KW-0472">Membrane</keyword>
<dbReference type="AlphaFoldDB" id="A0A4R5TW11"/>
<feature type="transmembrane region" description="Helical" evidence="8">
    <location>
        <begin position="350"/>
        <end position="368"/>
    </location>
</feature>
<accession>A0A4R5TW11</accession>
<comment type="subcellular location">
    <subcellularLocation>
        <location evidence="1">Cell membrane</location>
        <topology evidence="1">Multi-pass membrane protein</topology>
    </subcellularLocation>
</comment>
<dbReference type="EMBL" id="SMTK01000003">
    <property type="protein sequence ID" value="TDK25268.1"/>
    <property type="molecule type" value="Genomic_DNA"/>
</dbReference>
<name>A0A4R5TW11_9MICC</name>
<dbReference type="RefSeq" id="WP_133403546.1">
    <property type="nucleotide sequence ID" value="NZ_SMTK01000003.1"/>
</dbReference>
<dbReference type="GO" id="GO:0022857">
    <property type="term" value="F:transmembrane transporter activity"/>
    <property type="evidence" value="ECO:0007669"/>
    <property type="project" value="InterPro"/>
</dbReference>
<evidence type="ECO:0000256" key="4">
    <source>
        <dbReference type="ARBA" id="ARBA00022692"/>
    </source>
</evidence>
<evidence type="ECO:0000313" key="11">
    <source>
        <dbReference type="Proteomes" id="UP000295411"/>
    </source>
</evidence>
<dbReference type="PROSITE" id="PS50850">
    <property type="entry name" value="MFS"/>
    <property type="match status" value="1"/>
</dbReference>
<protein>
    <submittedName>
        <fullName evidence="10">MFS transporter</fullName>
    </submittedName>
</protein>
<dbReference type="OrthoDB" id="9781469at2"/>
<keyword evidence="2" id="KW-0813">Transport</keyword>
<sequence>MTSSISTSASPAGVSSVLSPASTRTGVKGWISLAVLMLPVLLVAVDNTVLSFAIPAISLAFATSGATQLWIIDSYPLVLAGLLVAMGSLGDRFGRRRLLIIGAWGFAAFSIAAAFAPSAGFLVGARVGLGIFGAMLMPSTLSLIRNIFTDRDQRRLAIAVWAAGFSAGAALGPLLGGALLEHFWWGSVFLLAVPVLVLMLILTPIFVPESRDPSPGRIDILSIGLSVAAMLPVVYAIKDFAMEGPNPVAISAVVVGLTAGVVFVRRQLRRPGPMLDVRLFTVRAFTGAVLVNLLAIFSLVGFLYFVSQHLQLILGYSPLEAGVILLPGLLMTIAAGFAVVPVVKRVPPHIVVPVSLGFSAAAYAFVAFTGESAMALLFAFILLGIGVGASETVSNDLILSTVPPAKAGAASAVSETAYEVGSVFGTAVLGSILLASYQAHLSLPAGLSAGQVAEATETLGGAVNTAAQLPAANASALLESAFSAFDSGVILTSGIGAVLMVLAAGLGWWSLRPTAAR</sequence>
<dbReference type="Proteomes" id="UP000295411">
    <property type="component" value="Unassembled WGS sequence"/>
</dbReference>
<feature type="region of interest" description="Disordered" evidence="7">
    <location>
        <begin position="1"/>
        <end position="20"/>
    </location>
</feature>
<dbReference type="Gene3D" id="1.20.1720.10">
    <property type="entry name" value="Multidrug resistance protein D"/>
    <property type="match status" value="1"/>
</dbReference>
<evidence type="ECO:0000256" key="7">
    <source>
        <dbReference type="SAM" id="MobiDB-lite"/>
    </source>
</evidence>
<feature type="transmembrane region" description="Helical" evidence="8">
    <location>
        <begin position="420"/>
        <end position="439"/>
    </location>
</feature>
<keyword evidence="11" id="KW-1185">Reference proteome</keyword>
<feature type="transmembrane region" description="Helical" evidence="8">
    <location>
        <begin position="249"/>
        <end position="268"/>
    </location>
</feature>
<keyword evidence="5 8" id="KW-1133">Transmembrane helix</keyword>
<evidence type="ECO:0000256" key="6">
    <source>
        <dbReference type="ARBA" id="ARBA00023136"/>
    </source>
</evidence>
<dbReference type="PANTHER" id="PTHR42718">
    <property type="entry name" value="MAJOR FACILITATOR SUPERFAMILY MULTIDRUG TRANSPORTER MFSC"/>
    <property type="match status" value="1"/>
</dbReference>
<feature type="domain" description="Major facilitator superfamily (MFS) profile" evidence="9">
    <location>
        <begin position="32"/>
        <end position="515"/>
    </location>
</feature>
<proteinExistence type="predicted"/>
<keyword evidence="4 8" id="KW-0812">Transmembrane</keyword>
<comment type="caution">
    <text evidence="10">The sequence shown here is derived from an EMBL/GenBank/DDBJ whole genome shotgun (WGS) entry which is preliminary data.</text>
</comment>
<dbReference type="Pfam" id="PF07690">
    <property type="entry name" value="MFS_1"/>
    <property type="match status" value="1"/>
</dbReference>
<evidence type="ECO:0000256" key="2">
    <source>
        <dbReference type="ARBA" id="ARBA00022448"/>
    </source>
</evidence>
<feature type="transmembrane region" description="Helical" evidence="8">
    <location>
        <begin position="156"/>
        <end position="176"/>
    </location>
</feature>
<dbReference type="Gene3D" id="1.20.1250.20">
    <property type="entry name" value="MFS general substrate transporter like domains"/>
    <property type="match status" value="1"/>
</dbReference>
<feature type="transmembrane region" description="Helical" evidence="8">
    <location>
        <begin position="123"/>
        <end position="144"/>
    </location>
</feature>
<feature type="transmembrane region" description="Helical" evidence="8">
    <location>
        <begin position="324"/>
        <end position="343"/>
    </location>
</feature>
<feature type="transmembrane region" description="Helical" evidence="8">
    <location>
        <begin position="218"/>
        <end position="237"/>
    </location>
</feature>
<evidence type="ECO:0000313" key="10">
    <source>
        <dbReference type="EMBL" id="TDK25268.1"/>
    </source>
</evidence>
<feature type="compositionally biased region" description="Polar residues" evidence="7">
    <location>
        <begin position="1"/>
        <end position="10"/>
    </location>
</feature>
<evidence type="ECO:0000256" key="3">
    <source>
        <dbReference type="ARBA" id="ARBA00022475"/>
    </source>
</evidence>
<feature type="transmembrane region" description="Helical" evidence="8">
    <location>
        <begin position="33"/>
        <end position="61"/>
    </location>
</feature>
<feature type="transmembrane region" description="Helical" evidence="8">
    <location>
        <begin position="98"/>
        <end position="117"/>
    </location>
</feature>
<gene>
    <name evidence="10" type="ORF">E2F48_08275</name>
</gene>
<dbReference type="InterPro" id="IPR011701">
    <property type="entry name" value="MFS"/>
</dbReference>
<evidence type="ECO:0000256" key="8">
    <source>
        <dbReference type="SAM" id="Phobius"/>
    </source>
</evidence>
<dbReference type="SUPFAM" id="SSF103473">
    <property type="entry name" value="MFS general substrate transporter"/>
    <property type="match status" value="1"/>
</dbReference>
<feature type="transmembrane region" description="Helical" evidence="8">
    <location>
        <begin position="182"/>
        <end position="206"/>
    </location>
</feature>
<dbReference type="CDD" id="cd17321">
    <property type="entry name" value="MFS_MMR_MDR_like"/>
    <property type="match status" value="1"/>
</dbReference>
<keyword evidence="3" id="KW-1003">Cell membrane</keyword>
<feature type="transmembrane region" description="Helical" evidence="8">
    <location>
        <begin position="374"/>
        <end position="399"/>
    </location>
</feature>
<dbReference type="InterPro" id="IPR020846">
    <property type="entry name" value="MFS_dom"/>
</dbReference>
<evidence type="ECO:0000256" key="5">
    <source>
        <dbReference type="ARBA" id="ARBA00022989"/>
    </source>
</evidence>
<reference evidence="10 11" key="1">
    <citation type="submission" date="2019-03" db="EMBL/GenBank/DDBJ databases">
        <title>Arthrobacter sp. nov., an bacterium isolated from biocrust in Mu Us Desert.</title>
        <authorList>
            <person name="Lixiong L."/>
        </authorList>
    </citation>
    <scope>NUCLEOTIDE SEQUENCE [LARGE SCALE GENOMIC DNA]</scope>
    <source>
        <strain evidence="10 11">SLN-3</strain>
    </source>
</reference>
<dbReference type="InterPro" id="IPR036259">
    <property type="entry name" value="MFS_trans_sf"/>
</dbReference>
<feature type="transmembrane region" description="Helical" evidence="8">
    <location>
        <begin position="489"/>
        <end position="511"/>
    </location>
</feature>
<feature type="transmembrane region" description="Helical" evidence="8">
    <location>
        <begin position="280"/>
        <end position="304"/>
    </location>
</feature>
<evidence type="ECO:0000256" key="1">
    <source>
        <dbReference type="ARBA" id="ARBA00004651"/>
    </source>
</evidence>
<feature type="transmembrane region" description="Helical" evidence="8">
    <location>
        <begin position="67"/>
        <end position="86"/>
    </location>
</feature>
<organism evidence="10 11">
    <name type="scientific">Arthrobacter crusticola</name>
    <dbReference type="NCBI Taxonomy" id="2547960"/>
    <lineage>
        <taxon>Bacteria</taxon>
        <taxon>Bacillati</taxon>
        <taxon>Actinomycetota</taxon>
        <taxon>Actinomycetes</taxon>
        <taxon>Micrococcales</taxon>
        <taxon>Micrococcaceae</taxon>
        <taxon>Arthrobacter</taxon>
    </lineage>
</organism>
<dbReference type="PANTHER" id="PTHR42718:SF47">
    <property type="entry name" value="METHYL VIOLOGEN RESISTANCE PROTEIN SMVA"/>
    <property type="match status" value="1"/>
</dbReference>
<evidence type="ECO:0000259" key="9">
    <source>
        <dbReference type="PROSITE" id="PS50850"/>
    </source>
</evidence>
<dbReference type="GO" id="GO:0005886">
    <property type="term" value="C:plasma membrane"/>
    <property type="evidence" value="ECO:0007669"/>
    <property type="project" value="UniProtKB-SubCell"/>
</dbReference>